<feature type="transmembrane region" description="Helical" evidence="2">
    <location>
        <begin position="67"/>
        <end position="90"/>
    </location>
</feature>
<dbReference type="Pfam" id="PF03334">
    <property type="entry name" value="PhaG_MnhG_YufB"/>
    <property type="match status" value="1"/>
</dbReference>
<proteinExistence type="predicted"/>
<evidence type="ECO:0000313" key="3">
    <source>
        <dbReference type="EMBL" id="MFC6886422.1"/>
    </source>
</evidence>
<reference evidence="4" key="1">
    <citation type="journal article" date="2019" name="Int. J. Syst. Evol. Microbiol.">
        <title>The Global Catalogue of Microorganisms (GCM) 10K type strain sequencing project: providing services to taxonomists for standard genome sequencing and annotation.</title>
        <authorList>
            <consortium name="The Broad Institute Genomics Platform"/>
            <consortium name="The Broad Institute Genome Sequencing Center for Infectious Disease"/>
            <person name="Wu L."/>
            <person name="Ma J."/>
        </authorList>
    </citation>
    <scope>NUCLEOTIDE SEQUENCE [LARGE SCALE GENOMIC DNA]</scope>
    <source>
        <strain evidence="4">JCM 3369</strain>
    </source>
</reference>
<protein>
    <submittedName>
        <fullName evidence="3">Monovalent cation/H(+) antiporter subunit G</fullName>
    </submittedName>
</protein>
<evidence type="ECO:0000256" key="2">
    <source>
        <dbReference type="SAM" id="Phobius"/>
    </source>
</evidence>
<name>A0ABW2CY96_9ACTN</name>
<dbReference type="EMBL" id="JBHSXS010000053">
    <property type="protein sequence ID" value="MFC6886422.1"/>
    <property type="molecule type" value="Genomic_DNA"/>
</dbReference>
<feature type="region of interest" description="Disordered" evidence="1">
    <location>
        <begin position="91"/>
        <end position="110"/>
    </location>
</feature>
<keyword evidence="2" id="KW-1133">Transmembrane helix</keyword>
<evidence type="ECO:0000313" key="4">
    <source>
        <dbReference type="Proteomes" id="UP001596380"/>
    </source>
</evidence>
<feature type="transmembrane region" description="Helical" evidence="2">
    <location>
        <begin position="35"/>
        <end position="55"/>
    </location>
</feature>
<accession>A0ABW2CY96</accession>
<dbReference type="InterPro" id="IPR005133">
    <property type="entry name" value="PhaG_MnhG_YufB"/>
</dbReference>
<gene>
    <name evidence="3" type="ORF">ACFQKB_42145</name>
</gene>
<keyword evidence="2" id="KW-0812">Transmembrane</keyword>
<evidence type="ECO:0000256" key="1">
    <source>
        <dbReference type="SAM" id="MobiDB-lite"/>
    </source>
</evidence>
<sequence length="110" mass="10720">MTAAAYALAWAGVAVTVAAAVRLLATGRVFTRLHFVGPGTAVAAPLVVAGLALAPGVWGSFHDVLKIVLIGVLVFGSGPAAVVATARAAYGPAAPDESGPEGAGEGDRDG</sequence>
<keyword evidence="4" id="KW-1185">Reference proteome</keyword>
<organism evidence="3 4">
    <name type="scientific">Actinomadura yumaensis</name>
    <dbReference type="NCBI Taxonomy" id="111807"/>
    <lineage>
        <taxon>Bacteria</taxon>
        <taxon>Bacillati</taxon>
        <taxon>Actinomycetota</taxon>
        <taxon>Actinomycetes</taxon>
        <taxon>Streptosporangiales</taxon>
        <taxon>Thermomonosporaceae</taxon>
        <taxon>Actinomadura</taxon>
    </lineage>
</organism>
<keyword evidence="2" id="KW-0472">Membrane</keyword>
<dbReference type="Proteomes" id="UP001596380">
    <property type="component" value="Unassembled WGS sequence"/>
</dbReference>
<dbReference type="RefSeq" id="WP_378047050.1">
    <property type="nucleotide sequence ID" value="NZ_JBHSXE010000001.1"/>
</dbReference>
<comment type="caution">
    <text evidence="3">The sequence shown here is derived from an EMBL/GenBank/DDBJ whole genome shotgun (WGS) entry which is preliminary data.</text>
</comment>